<accession>A0A316F3T9</accession>
<dbReference type="AlphaFoldDB" id="A0A316F3T9"/>
<keyword evidence="3" id="KW-0378">Hydrolase</keyword>
<dbReference type="SUPFAM" id="SSF51556">
    <property type="entry name" value="Metallo-dependent hydrolases"/>
    <property type="match status" value="1"/>
</dbReference>
<dbReference type="Gene3D" id="3.20.20.140">
    <property type="entry name" value="Metal-dependent hydrolases"/>
    <property type="match status" value="1"/>
</dbReference>
<name>A0A316F3T9_9ACTN</name>
<protein>
    <submittedName>
        <fullName evidence="3">Amidohydrolase family protein</fullName>
    </submittedName>
</protein>
<evidence type="ECO:0000313" key="3">
    <source>
        <dbReference type="EMBL" id="PWK31225.1"/>
    </source>
</evidence>
<dbReference type="EMBL" id="QGGR01000034">
    <property type="protein sequence ID" value="PWK31225.1"/>
    <property type="molecule type" value="Genomic_DNA"/>
</dbReference>
<comment type="caution">
    <text evidence="3">The sequence shown here is derived from an EMBL/GenBank/DDBJ whole genome shotgun (WGS) entry which is preliminary data.</text>
</comment>
<dbReference type="InterPro" id="IPR052350">
    <property type="entry name" value="Metallo-dep_Lactonases"/>
</dbReference>
<gene>
    <name evidence="3" type="ORF">BC793_13441</name>
</gene>
<comment type="similarity">
    <text evidence="1">Belongs to the metallo-dependent hydrolases superfamily.</text>
</comment>
<reference evidence="3 4" key="1">
    <citation type="submission" date="2018-05" db="EMBL/GenBank/DDBJ databases">
        <title>Genomic Encyclopedia of Archaeal and Bacterial Type Strains, Phase II (KMG-II): from individual species to whole genera.</title>
        <authorList>
            <person name="Goeker M."/>
        </authorList>
    </citation>
    <scope>NUCLEOTIDE SEQUENCE [LARGE SCALE GENOMIC DNA]</scope>
    <source>
        <strain evidence="3 4">DSM 45184</strain>
    </source>
</reference>
<proteinExistence type="inferred from homology"/>
<dbReference type="RefSeq" id="WP_203896587.1">
    <property type="nucleotide sequence ID" value="NZ_BONA01000090.1"/>
</dbReference>
<keyword evidence="4" id="KW-1185">Reference proteome</keyword>
<dbReference type="GO" id="GO:0016787">
    <property type="term" value="F:hydrolase activity"/>
    <property type="evidence" value="ECO:0007669"/>
    <property type="project" value="UniProtKB-KW"/>
</dbReference>
<dbReference type="InterPro" id="IPR032466">
    <property type="entry name" value="Metal_Hydrolase"/>
</dbReference>
<dbReference type="Proteomes" id="UP000245697">
    <property type="component" value="Unassembled WGS sequence"/>
</dbReference>
<evidence type="ECO:0000313" key="4">
    <source>
        <dbReference type="Proteomes" id="UP000245697"/>
    </source>
</evidence>
<dbReference type="Pfam" id="PF04909">
    <property type="entry name" value="Amidohydro_2"/>
    <property type="match status" value="1"/>
</dbReference>
<organism evidence="3 4">
    <name type="scientific">Actinoplanes xinjiangensis</name>
    <dbReference type="NCBI Taxonomy" id="512350"/>
    <lineage>
        <taxon>Bacteria</taxon>
        <taxon>Bacillati</taxon>
        <taxon>Actinomycetota</taxon>
        <taxon>Actinomycetes</taxon>
        <taxon>Micromonosporales</taxon>
        <taxon>Micromonosporaceae</taxon>
        <taxon>Actinoplanes</taxon>
    </lineage>
</organism>
<evidence type="ECO:0000256" key="1">
    <source>
        <dbReference type="ARBA" id="ARBA00038310"/>
    </source>
</evidence>
<dbReference type="PANTHER" id="PTHR43569">
    <property type="entry name" value="AMIDOHYDROLASE"/>
    <property type="match status" value="1"/>
</dbReference>
<dbReference type="PANTHER" id="PTHR43569:SF2">
    <property type="entry name" value="AMIDOHYDROLASE-RELATED DOMAIN-CONTAINING PROTEIN"/>
    <property type="match status" value="1"/>
</dbReference>
<dbReference type="InterPro" id="IPR006680">
    <property type="entry name" value="Amidohydro-rel"/>
</dbReference>
<feature type="domain" description="Amidohydrolase-related" evidence="2">
    <location>
        <begin position="2"/>
        <end position="56"/>
    </location>
</feature>
<evidence type="ECO:0000259" key="2">
    <source>
        <dbReference type="Pfam" id="PF04909"/>
    </source>
</evidence>
<sequence>MQTARELFGPDRLMFGSDWPVCELVATYEQVVDLMTAVLGGRPAGIFGRNAARVYRWEL</sequence>